<dbReference type="Gene3D" id="1.20.1280.50">
    <property type="match status" value="1"/>
</dbReference>
<proteinExistence type="predicted"/>
<comment type="caution">
    <text evidence="3">The sequence shown here is derived from an EMBL/GenBank/DDBJ whole genome shotgun (WGS) entry which is preliminary data.</text>
</comment>
<dbReference type="EMBL" id="CM027689">
    <property type="protein sequence ID" value="KAG0515865.1"/>
    <property type="molecule type" value="Genomic_DNA"/>
</dbReference>
<reference evidence="3" key="1">
    <citation type="journal article" date="2019" name="BMC Genomics">
        <title>A new reference genome for Sorghum bicolor reveals high levels of sequence similarity between sweet and grain genotypes: implications for the genetics of sugar metabolism.</title>
        <authorList>
            <person name="Cooper E.A."/>
            <person name="Brenton Z.W."/>
            <person name="Flinn B.S."/>
            <person name="Jenkins J."/>
            <person name="Shu S."/>
            <person name="Flowers D."/>
            <person name="Luo F."/>
            <person name="Wang Y."/>
            <person name="Xia P."/>
            <person name="Barry K."/>
            <person name="Daum C."/>
            <person name="Lipzen A."/>
            <person name="Yoshinaga Y."/>
            <person name="Schmutz J."/>
            <person name="Saski C."/>
            <person name="Vermerris W."/>
            <person name="Kresovich S."/>
        </authorList>
    </citation>
    <scope>NUCLEOTIDE SEQUENCE</scope>
</reference>
<evidence type="ECO:0000313" key="2">
    <source>
        <dbReference type="EMBL" id="KAG0515865.1"/>
    </source>
</evidence>
<dbReference type="PANTHER" id="PTHR34709">
    <property type="entry name" value="OS10G0396666 PROTEIN"/>
    <property type="match status" value="1"/>
</dbReference>
<evidence type="ECO:0000313" key="3">
    <source>
        <dbReference type="EMBL" id="KAG0515866.1"/>
    </source>
</evidence>
<dbReference type="EMBL" id="CM027689">
    <property type="protein sequence ID" value="KAG0515866.1"/>
    <property type="molecule type" value="Genomic_DNA"/>
</dbReference>
<organism evidence="3 4">
    <name type="scientific">Sorghum bicolor</name>
    <name type="common">Sorghum</name>
    <name type="synonym">Sorghum vulgare</name>
    <dbReference type="NCBI Taxonomy" id="4558"/>
    <lineage>
        <taxon>Eukaryota</taxon>
        <taxon>Viridiplantae</taxon>
        <taxon>Streptophyta</taxon>
        <taxon>Embryophyta</taxon>
        <taxon>Tracheophyta</taxon>
        <taxon>Spermatophyta</taxon>
        <taxon>Magnoliopsida</taxon>
        <taxon>Liliopsida</taxon>
        <taxon>Poales</taxon>
        <taxon>Poaceae</taxon>
        <taxon>PACMAD clade</taxon>
        <taxon>Panicoideae</taxon>
        <taxon>Andropogonodae</taxon>
        <taxon>Andropogoneae</taxon>
        <taxon>Sorghinae</taxon>
        <taxon>Sorghum</taxon>
    </lineage>
</organism>
<dbReference type="Pfam" id="PF12937">
    <property type="entry name" value="F-box-like"/>
    <property type="match status" value="1"/>
</dbReference>
<sequence length="397" mass="44512">MEKPSQHQTIEEEEDHISKLPDDVLVHILSLCPYRILMPTVSVSKRWARLLSQLPDLTFCLSMLVDTPSEERVQSMARTLRRRCADHHHTIKMLRLVYRKDVAMECRYADDMIALANATKLVLTPHMGKKFSHDTDAGAWSLQLPPATIELQLLPFSFAVLPPRIHGAGAGAGTLRSLTLLGATVVRHDFPLAATVLPSLEDLHIGECALAASISVTSDTMPRLKHLRFTEVSVKADATKAAITVLADDLRTLRMSCRRYSRTESPSEPLSYLCHGGFLAVFTKYSLFRLRAPKLTVFEWRCCYADEVRIDAVGRLTDVAIEVAAGRTPTPMPIGTEPKYVTTQQRDKLVTDILQGLMPGLQPRTWKDVTRKCKQRDDRWLCFEDTTTTTSAYPAAE</sequence>
<evidence type="ECO:0000259" key="1">
    <source>
        <dbReference type="PROSITE" id="PS50181"/>
    </source>
</evidence>
<gene>
    <name evidence="2" type="ORF">BDA96_10G313800</name>
    <name evidence="3" type="ORF">BDA96_10G313900</name>
</gene>
<protein>
    <recommendedName>
        <fullName evidence="1">F-box domain-containing protein</fullName>
    </recommendedName>
</protein>
<dbReference type="PROSITE" id="PS50181">
    <property type="entry name" value="FBOX"/>
    <property type="match status" value="1"/>
</dbReference>
<dbReference type="InterPro" id="IPR055312">
    <property type="entry name" value="FBL15-like"/>
</dbReference>
<dbReference type="SUPFAM" id="SSF52047">
    <property type="entry name" value="RNI-like"/>
    <property type="match status" value="1"/>
</dbReference>
<reference evidence="3" key="2">
    <citation type="submission" date="2020-10" db="EMBL/GenBank/DDBJ databases">
        <authorList>
            <person name="Cooper E.A."/>
            <person name="Brenton Z.W."/>
            <person name="Flinn B.S."/>
            <person name="Jenkins J."/>
            <person name="Shu S."/>
            <person name="Flowers D."/>
            <person name="Luo F."/>
            <person name="Wang Y."/>
            <person name="Xia P."/>
            <person name="Barry K."/>
            <person name="Daum C."/>
            <person name="Lipzen A."/>
            <person name="Yoshinaga Y."/>
            <person name="Schmutz J."/>
            <person name="Saski C."/>
            <person name="Vermerris W."/>
            <person name="Kresovich S."/>
        </authorList>
    </citation>
    <scope>NUCLEOTIDE SEQUENCE</scope>
</reference>
<dbReference type="Proteomes" id="UP000807115">
    <property type="component" value="Chromosome 10"/>
</dbReference>
<name>A0A921Q6I6_SORBI</name>
<dbReference type="PANTHER" id="PTHR34709:SF25">
    <property type="entry name" value="OS06G0688400 PROTEIN"/>
    <property type="match status" value="1"/>
</dbReference>
<evidence type="ECO:0000313" key="4">
    <source>
        <dbReference type="Proteomes" id="UP000807115"/>
    </source>
</evidence>
<feature type="domain" description="F-box" evidence="1">
    <location>
        <begin position="14"/>
        <end position="59"/>
    </location>
</feature>
<accession>A0A921Q6I6</accession>
<dbReference type="AlphaFoldDB" id="A0A921Q6I6"/>
<dbReference type="SUPFAM" id="SSF81383">
    <property type="entry name" value="F-box domain"/>
    <property type="match status" value="1"/>
</dbReference>
<dbReference type="InterPro" id="IPR036047">
    <property type="entry name" value="F-box-like_dom_sf"/>
</dbReference>
<dbReference type="InterPro" id="IPR001810">
    <property type="entry name" value="F-box_dom"/>
</dbReference>